<dbReference type="SMART" id="SM00895">
    <property type="entry name" value="FCD"/>
    <property type="match status" value="1"/>
</dbReference>
<keyword evidence="3" id="KW-0804">Transcription</keyword>
<dbReference type="SMART" id="SM00345">
    <property type="entry name" value="HTH_GNTR"/>
    <property type="match status" value="1"/>
</dbReference>
<keyword evidence="2" id="KW-0238">DNA-binding</keyword>
<dbReference type="eggNOG" id="COG1802">
    <property type="taxonomic scope" value="Bacteria"/>
</dbReference>
<gene>
    <name evidence="5" type="ORF">ATO10_04362</name>
</gene>
<dbReference type="GO" id="GO:0003677">
    <property type="term" value="F:DNA binding"/>
    <property type="evidence" value="ECO:0007669"/>
    <property type="project" value="UniProtKB-KW"/>
</dbReference>
<dbReference type="PANTHER" id="PTHR43537:SF39">
    <property type="entry name" value="HTH-TYPE TRANSCRIPTIONAL REGULATOR MCBR"/>
    <property type="match status" value="1"/>
</dbReference>
<dbReference type="SUPFAM" id="SSF46785">
    <property type="entry name" value="Winged helix' DNA-binding domain"/>
    <property type="match status" value="1"/>
</dbReference>
<dbReference type="InterPro" id="IPR036388">
    <property type="entry name" value="WH-like_DNA-bd_sf"/>
</dbReference>
<evidence type="ECO:0000256" key="1">
    <source>
        <dbReference type="ARBA" id="ARBA00023015"/>
    </source>
</evidence>
<dbReference type="InterPro" id="IPR011711">
    <property type="entry name" value="GntR_C"/>
</dbReference>
<reference evidence="5 6" key="1">
    <citation type="submission" date="2013-04" db="EMBL/GenBank/DDBJ databases">
        <title>Shimia sp. 22II-S11-Z10 Genome Sequencing.</title>
        <authorList>
            <person name="Lai Q."/>
            <person name="Li G."/>
            <person name="Shao Z."/>
        </authorList>
    </citation>
    <scope>NUCLEOTIDE SEQUENCE [LARGE SCALE GENOMIC DNA]</scope>
    <source>
        <strain evidence="6">22II-S11-Z10</strain>
    </source>
</reference>
<dbReference type="SUPFAM" id="SSF48008">
    <property type="entry name" value="GntR ligand-binding domain-like"/>
    <property type="match status" value="1"/>
</dbReference>
<evidence type="ECO:0000256" key="3">
    <source>
        <dbReference type="ARBA" id="ARBA00023163"/>
    </source>
</evidence>
<dbReference type="RefSeq" id="WP_051597944.1">
    <property type="nucleotide sequence ID" value="NZ_AQQY01000002.1"/>
</dbReference>
<protein>
    <submittedName>
        <fullName evidence="5">GntR family transcriptional regulator</fullName>
    </submittedName>
</protein>
<dbReference type="OrthoDB" id="9815654at2"/>
<feature type="domain" description="HTH gntR-type" evidence="4">
    <location>
        <begin position="13"/>
        <end position="80"/>
    </location>
</feature>
<sequence length="223" mass="24730">MPADTTSTSFRPNTIADDLQHTLRVSLFSGGYAPGQKISIRKLAEEHDVSVIPARDALRALVAEGVLAFTDSRTIAVPVPDAQRLSDIRFARTSLECELARRAFPRFSATERAALRSIDHALDQAIEDNDIRAYAQGNFDFHFYIYKRAEASVMLNLVETLWMLYAPSMREVCTMYGATNIAHDYHRAAMTALDQGDEDAFVDAIANDIAQGMDFIEAGGHQN</sequence>
<dbReference type="Gene3D" id="1.10.10.10">
    <property type="entry name" value="Winged helix-like DNA-binding domain superfamily/Winged helix DNA-binding domain"/>
    <property type="match status" value="1"/>
</dbReference>
<accession>A0A058ZNQ5</accession>
<dbReference type="PANTHER" id="PTHR43537">
    <property type="entry name" value="TRANSCRIPTIONAL REGULATOR, GNTR FAMILY"/>
    <property type="match status" value="1"/>
</dbReference>
<keyword evidence="1" id="KW-0805">Transcription regulation</keyword>
<dbReference type="InterPro" id="IPR008920">
    <property type="entry name" value="TF_FadR/GntR_C"/>
</dbReference>
<dbReference type="PATRIC" id="fig|1461693.3.peg.891"/>
<evidence type="ECO:0000259" key="4">
    <source>
        <dbReference type="PROSITE" id="PS50949"/>
    </source>
</evidence>
<dbReference type="Pfam" id="PF07729">
    <property type="entry name" value="FCD"/>
    <property type="match status" value="1"/>
</dbReference>
<proteinExistence type="predicted"/>
<evidence type="ECO:0000256" key="2">
    <source>
        <dbReference type="ARBA" id="ARBA00023125"/>
    </source>
</evidence>
<dbReference type="InterPro" id="IPR036390">
    <property type="entry name" value="WH_DNA-bd_sf"/>
</dbReference>
<comment type="caution">
    <text evidence="5">The sequence shown here is derived from an EMBL/GenBank/DDBJ whole genome shotgun (WGS) entry which is preliminary data.</text>
</comment>
<dbReference type="EMBL" id="AQQY01000002">
    <property type="protein sequence ID" value="KCV82812.1"/>
    <property type="molecule type" value="Genomic_DNA"/>
</dbReference>
<name>A0A058ZNQ5_9RHOB</name>
<evidence type="ECO:0000313" key="6">
    <source>
        <dbReference type="Proteomes" id="UP000024836"/>
    </source>
</evidence>
<evidence type="ECO:0000313" key="5">
    <source>
        <dbReference type="EMBL" id="KCV82812.1"/>
    </source>
</evidence>
<dbReference type="InterPro" id="IPR000524">
    <property type="entry name" value="Tscrpt_reg_HTH_GntR"/>
</dbReference>
<dbReference type="PROSITE" id="PS50949">
    <property type="entry name" value="HTH_GNTR"/>
    <property type="match status" value="1"/>
</dbReference>
<dbReference type="GO" id="GO:0003700">
    <property type="term" value="F:DNA-binding transcription factor activity"/>
    <property type="evidence" value="ECO:0007669"/>
    <property type="project" value="InterPro"/>
</dbReference>
<dbReference type="Gene3D" id="1.20.120.530">
    <property type="entry name" value="GntR ligand-binding domain-like"/>
    <property type="match status" value="1"/>
</dbReference>
<dbReference type="STRING" id="1461693.ATO10_04362"/>
<keyword evidence="6" id="KW-1185">Reference proteome</keyword>
<dbReference type="Proteomes" id="UP000024836">
    <property type="component" value="Unassembled WGS sequence"/>
</dbReference>
<dbReference type="AlphaFoldDB" id="A0A058ZNQ5"/>
<organism evidence="5 6">
    <name type="scientific">Actibacterium atlanticum</name>
    <dbReference type="NCBI Taxonomy" id="1461693"/>
    <lineage>
        <taxon>Bacteria</taxon>
        <taxon>Pseudomonadati</taxon>
        <taxon>Pseudomonadota</taxon>
        <taxon>Alphaproteobacteria</taxon>
        <taxon>Rhodobacterales</taxon>
        <taxon>Roseobacteraceae</taxon>
        <taxon>Actibacterium</taxon>
    </lineage>
</organism>
<dbReference type="Pfam" id="PF00392">
    <property type="entry name" value="GntR"/>
    <property type="match status" value="1"/>
</dbReference>